<feature type="transmembrane region" description="Helical" evidence="13">
    <location>
        <begin position="107"/>
        <end position="125"/>
    </location>
</feature>
<evidence type="ECO:0000256" key="9">
    <source>
        <dbReference type="ARBA" id="ARBA00023588"/>
    </source>
</evidence>
<keyword evidence="8" id="KW-0012">Acyltransferase</keyword>
<comment type="similarity">
    <text evidence="10">Belongs to the acyltransferase CrtO family.</text>
</comment>
<dbReference type="GO" id="GO:0005886">
    <property type="term" value="C:plasma membrane"/>
    <property type="evidence" value="ECO:0007669"/>
    <property type="project" value="UniProtKB-SubCell"/>
</dbReference>
<feature type="transmembrane region" description="Helical" evidence="13">
    <location>
        <begin position="131"/>
        <end position="149"/>
    </location>
</feature>
<evidence type="ECO:0000256" key="8">
    <source>
        <dbReference type="ARBA" id="ARBA00023315"/>
    </source>
</evidence>
<evidence type="ECO:0000256" key="2">
    <source>
        <dbReference type="ARBA" id="ARBA00022475"/>
    </source>
</evidence>
<protein>
    <recommendedName>
        <fullName evidence="11">Glycosyl-4,4'-diaponeurosporenoate acyltransferase</fullName>
    </recommendedName>
</protein>
<dbReference type="InterPro" id="IPR044021">
    <property type="entry name" value="CrtO"/>
</dbReference>
<evidence type="ECO:0000256" key="10">
    <source>
        <dbReference type="ARBA" id="ARBA00023603"/>
    </source>
</evidence>
<evidence type="ECO:0000256" key="13">
    <source>
        <dbReference type="SAM" id="Phobius"/>
    </source>
</evidence>
<keyword evidence="6 13" id="KW-1133">Transmembrane helix</keyword>
<sequence length="166" mass="19218">MNQAINFFWTTLCFGPVIICWCFADSLAPCYWFLAVGFLCLFIPMRWLQLSDKPAFYTGLGIKLFRKFVQNGDYVNRAIRKSNPAHRVIKGRQGPASYMKTLAMYHAYHFGCLVFFTLTAIHAFIQGQYLFAMLIIPANTLYNIYPIFLQQYNRARVAKVTGRQTI</sequence>
<keyword evidence="2" id="KW-1003">Cell membrane</keyword>
<dbReference type="AlphaFoldDB" id="A0A7D4PSR0"/>
<dbReference type="KEGG" id="mmab:HQ865_05700"/>
<evidence type="ECO:0000256" key="7">
    <source>
        <dbReference type="ARBA" id="ARBA00023136"/>
    </source>
</evidence>
<proteinExistence type="inferred from homology"/>
<evidence type="ECO:0000256" key="11">
    <source>
        <dbReference type="ARBA" id="ARBA00023667"/>
    </source>
</evidence>
<dbReference type="Proteomes" id="UP000505355">
    <property type="component" value="Chromosome"/>
</dbReference>
<comment type="function">
    <text evidence="12">Catalyzes the acylation of glycosyl-4,4'-diaponeurosporenoate, i.e. the esterification of glucose at the C6'' position with the carboxyl group of the C(15) fatty acid 12-methyltetradecanoic acid, to yield staphyloxanthin. This is the last step in the biosynthesis of this orange pigment, present in most staphylococci strains.</text>
</comment>
<evidence type="ECO:0000256" key="5">
    <source>
        <dbReference type="ARBA" id="ARBA00022729"/>
    </source>
</evidence>
<keyword evidence="15" id="KW-1185">Reference proteome</keyword>
<keyword evidence="7 13" id="KW-0472">Membrane</keyword>
<evidence type="ECO:0000256" key="3">
    <source>
        <dbReference type="ARBA" id="ARBA00022679"/>
    </source>
</evidence>
<keyword evidence="3" id="KW-0808">Transferase</keyword>
<feature type="transmembrane region" description="Helical" evidence="13">
    <location>
        <begin position="30"/>
        <end position="48"/>
    </location>
</feature>
<evidence type="ECO:0000313" key="14">
    <source>
        <dbReference type="EMBL" id="QKJ29268.1"/>
    </source>
</evidence>
<keyword evidence="4 13" id="KW-0812">Transmembrane</keyword>
<dbReference type="EMBL" id="CP054139">
    <property type="protein sequence ID" value="QKJ29268.1"/>
    <property type="molecule type" value="Genomic_DNA"/>
</dbReference>
<dbReference type="Pfam" id="PF18927">
    <property type="entry name" value="CrtO"/>
    <property type="match status" value="1"/>
</dbReference>
<dbReference type="RefSeq" id="WP_173413962.1">
    <property type="nucleotide sequence ID" value="NZ_CP054139.1"/>
</dbReference>
<name>A0A7D4PSR0_9SPHI</name>
<evidence type="ECO:0000256" key="4">
    <source>
        <dbReference type="ARBA" id="ARBA00022692"/>
    </source>
</evidence>
<evidence type="ECO:0000256" key="12">
    <source>
        <dbReference type="ARBA" id="ARBA00025324"/>
    </source>
</evidence>
<comment type="subcellular location">
    <subcellularLocation>
        <location evidence="1">Cell membrane</location>
        <topology evidence="1">Single-pass membrane protein</topology>
    </subcellularLocation>
</comment>
<organism evidence="14 15">
    <name type="scientific">Mucilaginibacter mali</name>
    <dbReference type="NCBI Taxonomy" id="2740462"/>
    <lineage>
        <taxon>Bacteria</taxon>
        <taxon>Pseudomonadati</taxon>
        <taxon>Bacteroidota</taxon>
        <taxon>Sphingobacteriia</taxon>
        <taxon>Sphingobacteriales</taxon>
        <taxon>Sphingobacteriaceae</taxon>
        <taxon>Mucilaginibacter</taxon>
    </lineage>
</organism>
<dbReference type="GO" id="GO:0016746">
    <property type="term" value="F:acyltransferase activity"/>
    <property type="evidence" value="ECO:0007669"/>
    <property type="project" value="UniProtKB-KW"/>
</dbReference>
<feature type="transmembrane region" description="Helical" evidence="13">
    <location>
        <begin position="7"/>
        <end position="24"/>
    </location>
</feature>
<comment type="pathway">
    <text evidence="9">Carotenoid biosynthesis; staphyloxanthin biosynthesis; staphyloxanthin from farnesyl diphosphate: step 5/5.</text>
</comment>
<evidence type="ECO:0000313" key="15">
    <source>
        <dbReference type="Proteomes" id="UP000505355"/>
    </source>
</evidence>
<dbReference type="UniPathway" id="UPA00029">
    <property type="reaction ID" value="UER00560"/>
</dbReference>
<keyword evidence="5" id="KW-0732">Signal</keyword>
<gene>
    <name evidence="14" type="ORF">HQ865_05700</name>
</gene>
<reference evidence="14 15" key="1">
    <citation type="submission" date="2020-05" db="EMBL/GenBank/DDBJ databases">
        <title>Mucilaginibacter mali sp. nov.</title>
        <authorList>
            <person name="Kim H.S."/>
            <person name="Lee K.C."/>
            <person name="Suh M.K."/>
            <person name="Kim J.-S."/>
            <person name="Han K.-I."/>
            <person name="Eom M.K."/>
            <person name="Shin Y.K."/>
            <person name="Lee J.-S."/>
        </authorList>
    </citation>
    <scope>NUCLEOTIDE SEQUENCE [LARGE SCALE GENOMIC DNA]</scope>
    <source>
        <strain evidence="14 15">G2-14</strain>
    </source>
</reference>
<accession>A0A7D4PSR0</accession>
<evidence type="ECO:0000256" key="1">
    <source>
        <dbReference type="ARBA" id="ARBA00004162"/>
    </source>
</evidence>
<evidence type="ECO:0000256" key="6">
    <source>
        <dbReference type="ARBA" id="ARBA00022989"/>
    </source>
</evidence>